<proteinExistence type="inferred from homology"/>
<dbReference type="Proteomes" id="UP000222542">
    <property type="component" value="Unassembled WGS sequence"/>
</dbReference>
<keyword evidence="3" id="KW-1185">Reference proteome</keyword>
<comment type="similarity">
    <text evidence="1">Belongs to the ARG7 family.</text>
</comment>
<evidence type="ECO:0000313" key="2">
    <source>
        <dbReference type="EMBL" id="PHT72097.1"/>
    </source>
</evidence>
<sequence length="52" mass="6015">MLLNKSAQEYGYEQRGVLCIPCHVLIFERVLEALRLGDDLQDLFTFLSDDLL</sequence>
<dbReference type="AlphaFoldDB" id="A0A2G2YQR3"/>
<accession>A0A2G2YQR3</accession>
<organism evidence="2 3">
    <name type="scientific">Capsicum annuum</name>
    <name type="common">Capsicum pepper</name>
    <dbReference type="NCBI Taxonomy" id="4072"/>
    <lineage>
        <taxon>Eukaryota</taxon>
        <taxon>Viridiplantae</taxon>
        <taxon>Streptophyta</taxon>
        <taxon>Embryophyta</taxon>
        <taxon>Tracheophyta</taxon>
        <taxon>Spermatophyta</taxon>
        <taxon>Magnoliopsida</taxon>
        <taxon>eudicotyledons</taxon>
        <taxon>Gunneridae</taxon>
        <taxon>Pentapetalae</taxon>
        <taxon>asterids</taxon>
        <taxon>lamiids</taxon>
        <taxon>Solanales</taxon>
        <taxon>Solanaceae</taxon>
        <taxon>Solanoideae</taxon>
        <taxon>Capsiceae</taxon>
        <taxon>Capsicum</taxon>
    </lineage>
</organism>
<name>A0A2G2YQR3_CAPAN</name>
<reference evidence="2 3" key="1">
    <citation type="journal article" date="2014" name="Nat. Genet.">
        <title>Genome sequence of the hot pepper provides insights into the evolution of pungency in Capsicum species.</title>
        <authorList>
            <person name="Kim S."/>
            <person name="Park M."/>
            <person name="Yeom S.I."/>
            <person name="Kim Y.M."/>
            <person name="Lee J.M."/>
            <person name="Lee H.A."/>
            <person name="Seo E."/>
            <person name="Choi J."/>
            <person name="Cheong K."/>
            <person name="Kim K.T."/>
            <person name="Jung K."/>
            <person name="Lee G.W."/>
            <person name="Oh S.K."/>
            <person name="Bae C."/>
            <person name="Kim S.B."/>
            <person name="Lee H.Y."/>
            <person name="Kim S.Y."/>
            <person name="Kim M.S."/>
            <person name="Kang B.C."/>
            <person name="Jo Y.D."/>
            <person name="Yang H.B."/>
            <person name="Jeong H.J."/>
            <person name="Kang W.H."/>
            <person name="Kwon J.K."/>
            <person name="Shin C."/>
            <person name="Lim J.Y."/>
            <person name="Park J.H."/>
            <person name="Huh J.H."/>
            <person name="Kim J.S."/>
            <person name="Kim B.D."/>
            <person name="Cohen O."/>
            <person name="Paran I."/>
            <person name="Suh M.C."/>
            <person name="Lee S.B."/>
            <person name="Kim Y.K."/>
            <person name="Shin Y."/>
            <person name="Noh S.J."/>
            <person name="Park J."/>
            <person name="Seo Y.S."/>
            <person name="Kwon S.Y."/>
            <person name="Kim H.A."/>
            <person name="Park J.M."/>
            <person name="Kim H.J."/>
            <person name="Choi S.B."/>
            <person name="Bosland P.W."/>
            <person name="Reeves G."/>
            <person name="Jo S.H."/>
            <person name="Lee B.W."/>
            <person name="Cho H.T."/>
            <person name="Choi H.S."/>
            <person name="Lee M.S."/>
            <person name="Yu Y."/>
            <person name="Do Choi Y."/>
            <person name="Park B.S."/>
            <person name="van Deynze A."/>
            <person name="Ashrafi H."/>
            <person name="Hill T."/>
            <person name="Kim W.T."/>
            <person name="Pai H.S."/>
            <person name="Ahn H.K."/>
            <person name="Yeam I."/>
            <person name="Giovannoni J.J."/>
            <person name="Rose J.K."/>
            <person name="Sorensen I."/>
            <person name="Lee S.J."/>
            <person name="Kim R.W."/>
            <person name="Choi I.Y."/>
            <person name="Choi B.S."/>
            <person name="Lim J.S."/>
            <person name="Lee Y.H."/>
            <person name="Choi D."/>
        </authorList>
    </citation>
    <scope>NUCLEOTIDE SEQUENCE [LARGE SCALE GENOMIC DNA]</scope>
    <source>
        <strain evidence="3">cv. CM334</strain>
    </source>
</reference>
<protein>
    <submittedName>
        <fullName evidence="2">Auxin-responsive protein SAUR41</fullName>
    </submittedName>
</protein>
<dbReference type="Pfam" id="PF02519">
    <property type="entry name" value="Auxin_inducible"/>
    <property type="match status" value="1"/>
</dbReference>
<dbReference type="EMBL" id="AYRZ02000009">
    <property type="protein sequence ID" value="PHT72097.1"/>
    <property type="molecule type" value="Genomic_DNA"/>
</dbReference>
<evidence type="ECO:0000256" key="1">
    <source>
        <dbReference type="ARBA" id="ARBA00006974"/>
    </source>
</evidence>
<dbReference type="Gramene" id="PHT72097">
    <property type="protein sequence ID" value="PHT72097"/>
    <property type="gene ID" value="T459_22882"/>
</dbReference>
<dbReference type="GO" id="GO:0009733">
    <property type="term" value="P:response to auxin"/>
    <property type="evidence" value="ECO:0007669"/>
    <property type="project" value="InterPro"/>
</dbReference>
<dbReference type="InterPro" id="IPR003676">
    <property type="entry name" value="SAUR_fam"/>
</dbReference>
<reference evidence="2 3" key="2">
    <citation type="journal article" date="2017" name="Genome Biol.">
        <title>New reference genome sequences of hot pepper reveal the massive evolution of plant disease-resistance genes by retroduplication.</title>
        <authorList>
            <person name="Kim S."/>
            <person name="Park J."/>
            <person name="Yeom S.I."/>
            <person name="Kim Y.M."/>
            <person name="Seo E."/>
            <person name="Kim K.T."/>
            <person name="Kim M.S."/>
            <person name="Lee J.M."/>
            <person name="Cheong K."/>
            <person name="Shin H.S."/>
            <person name="Kim S.B."/>
            <person name="Han K."/>
            <person name="Lee J."/>
            <person name="Park M."/>
            <person name="Lee H.A."/>
            <person name="Lee H.Y."/>
            <person name="Lee Y."/>
            <person name="Oh S."/>
            <person name="Lee J.H."/>
            <person name="Choi E."/>
            <person name="Choi E."/>
            <person name="Lee S.E."/>
            <person name="Jeon J."/>
            <person name="Kim H."/>
            <person name="Choi G."/>
            <person name="Song H."/>
            <person name="Lee J."/>
            <person name="Lee S.C."/>
            <person name="Kwon J.K."/>
            <person name="Lee H.Y."/>
            <person name="Koo N."/>
            <person name="Hong Y."/>
            <person name="Kim R.W."/>
            <person name="Kang W.H."/>
            <person name="Huh J.H."/>
            <person name="Kang B.C."/>
            <person name="Yang T.J."/>
            <person name="Lee Y.H."/>
            <person name="Bennetzen J.L."/>
            <person name="Choi D."/>
        </authorList>
    </citation>
    <scope>NUCLEOTIDE SEQUENCE [LARGE SCALE GENOMIC DNA]</scope>
    <source>
        <strain evidence="3">cv. CM334</strain>
    </source>
</reference>
<comment type="caution">
    <text evidence="2">The sequence shown here is derived from an EMBL/GenBank/DDBJ whole genome shotgun (WGS) entry which is preliminary data.</text>
</comment>
<gene>
    <name evidence="2" type="ORF">T459_22882</name>
</gene>
<evidence type="ECO:0000313" key="3">
    <source>
        <dbReference type="Proteomes" id="UP000222542"/>
    </source>
</evidence>